<feature type="compositionally biased region" description="Basic residues" evidence="1">
    <location>
        <begin position="17"/>
        <end position="30"/>
    </location>
</feature>
<dbReference type="EMBL" id="CAJFDI010000006">
    <property type="protein sequence ID" value="CAD5235078.1"/>
    <property type="molecule type" value="Genomic_DNA"/>
</dbReference>
<evidence type="ECO:0000313" key="3">
    <source>
        <dbReference type="Proteomes" id="UP000659654"/>
    </source>
</evidence>
<dbReference type="EMBL" id="CAJFCV020000006">
    <property type="protein sequence ID" value="CAG9131262.1"/>
    <property type="molecule type" value="Genomic_DNA"/>
</dbReference>
<dbReference type="InterPro" id="IPR001888">
    <property type="entry name" value="Transposase_1"/>
</dbReference>
<sequence>MPQGNGMMNSEDEMDRPRKRQRIHRRRPISMRRDMLNKFNAKEATKSARTPLSEGGEPADAKGSTATTIRSKWTKGKHRNISTVNIQKKTKKMRESMTIRHRDERLEEQYRSRRKHGISTMIILTRDSQAISPPKKAMICIWRDWEGMVHRDMPQKNATVNKEHYDAQLHLENGAIRLKSMPSHLAPRVILLSRCTSRQNRTP</sequence>
<dbReference type="OrthoDB" id="616263at2759"/>
<protein>
    <submittedName>
        <fullName evidence="2">(pine wood nematode) hypothetical protein</fullName>
    </submittedName>
</protein>
<keyword evidence="3" id="KW-1185">Reference proteome</keyword>
<evidence type="ECO:0000256" key="1">
    <source>
        <dbReference type="SAM" id="MobiDB-lite"/>
    </source>
</evidence>
<evidence type="ECO:0000313" key="2">
    <source>
        <dbReference type="EMBL" id="CAD5235078.1"/>
    </source>
</evidence>
<dbReference type="Proteomes" id="UP000659654">
    <property type="component" value="Unassembled WGS sequence"/>
</dbReference>
<comment type="caution">
    <text evidence="2">The sequence shown here is derived from an EMBL/GenBank/DDBJ whole genome shotgun (WGS) entry which is preliminary data.</text>
</comment>
<gene>
    <name evidence="2" type="ORF">BXYJ_LOCUS15169</name>
</gene>
<dbReference type="Pfam" id="PF01359">
    <property type="entry name" value="Transposase_1"/>
    <property type="match status" value="1"/>
</dbReference>
<feature type="region of interest" description="Disordered" evidence="1">
    <location>
        <begin position="1"/>
        <end position="69"/>
    </location>
</feature>
<dbReference type="SMR" id="A0A7I8X2N7"/>
<dbReference type="AlphaFoldDB" id="A0A7I8X2N7"/>
<accession>A0A7I8X2N7</accession>
<name>A0A7I8X2N7_BURXY</name>
<reference evidence="2" key="1">
    <citation type="submission" date="2020-09" db="EMBL/GenBank/DDBJ databases">
        <authorList>
            <person name="Kikuchi T."/>
        </authorList>
    </citation>
    <scope>NUCLEOTIDE SEQUENCE</scope>
    <source>
        <strain evidence="2">Ka4C1</strain>
    </source>
</reference>
<organism evidence="2 3">
    <name type="scientific">Bursaphelenchus xylophilus</name>
    <name type="common">Pinewood nematode worm</name>
    <name type="synonym">Aphelenchoides xylophilus</name>
    <dbReference type="NCBI Taxonomy" id="6326"/>
    <lineage>
        <taxon>Eukaryota</taxon>
        <taxon>Metazoa</taxon>
        <taxon>Ecdysozoa</taxon>
        <taxon>Nematoda</taxon>
        <taxon>Chromadorea</taxon>
        <taxon>Rhabditida</taxon>
        <taxon>Tylenchina</taxon>
        <taxon>Tylenchomorpha</taxon>
        <taxon>Aphelenchoidea</taxon>
        <taxon>Aphelenchoididae</taxon>
        <taxon>Bursaphelenchus</taxon>
    </lineage>
</organism>
<feature type="compositionally biased region" description="Basic and acidic residues" evidence="1">
    <location>
        <begin position="31"/>
        <end position="46"/>
    </location>
</feature>
<proteinExistence type="predicted"/>
<dbReference type="Proteomes" id="UP000582659">
    <property type="component" value="Unassembled WGS sequence"/>
</dbReference>